<dbReference type="Proteomes" id="UP000038045">
    <property type="component" value="Unplaced"/>
</dbReference>
<protein>
    <submittedName>
        <fullName evidence="2">EGF-like domain-containing protein</fullName>
    </submittedName>
</protein>
<dbReference type="WBParaSite" id="PTRK_0000320450.1">
    <property type="protein sequence ID" value="PTRK_0000320450.1"/>
    <property type="gene ID" value="PTRK_0000320450"/>
</dbReference>
<reference evidence="2" key="1">
    <citation type="submission" date="2017-02" db="UniProtKB">
        <authorList>
            <consortium name="WormBaseParasite"/>
        </authorList>
    </citation>
    <scope>IDENTIFICATION</scope>
</reference>
<organism evidence="1 2">
    <name type="scientific">Parastrongyloides trichosuri</name>
    <name type="common">Possum-specific nematode worm</name>
    <dbReference type="NCBI Taxonomy" id="131310"/>
    <lineage>
        <taxon>Eukaryota</taxon>
        <taxon>Metazoa</taxon>
        <taxon>Ecdysozoa</taxon>
        <taxon>Nematoda</taxon>
        <taxon>Chromadorea</taxon>
        <taxon>Rhabditida</taxon>
        <taxon>Tylenchina</taxon>
        <taxon>Panagrolaimomorpha</taxon>
        <taxon>Strongyloidoidea</taxon>
        <taxon>Strongyloididae</taxon>
        <taxon>Parastrongyloides</taxon>
    </lineage>
</organism>
<dbReference type="AlphaFoldDB" id="A0A0N4Z7Q3"/>
<sequence length="239" mass="27663">EVVCKNGGYHNWDQRRCNQCICPKGYYGHTCNYIKPLGTNCSDYKLIAENYTKELTEEGNKNCNYQIKSDNNFNIELYISVHTKYKDICVQGIGVEIRHLKDKGTTGLCMCGSYENIFILSESEEVYIEFNGVQNSDNFSVLYNNAIRGNQVPMLCYEDSCYEKKENYFEKTNKSFEWYSLGLVLDYSLTVKVNSNEHNDEEHILSSSEEDIGNFSVLDSEEIPSKETYNYSEIIHIED</sequence>
<name>A0A0N4Z7Q3_PARTI</name>
<keyword evidence="1" id="KW-1185">Reference proteome</keyword>
<accession>A0A0N4Z7Q3</accession>
<evidence type="ECO:0000313" key="2">
    <source>
        <dbReference type="WBParaSite" id="PTRK_0000320450.1"/>
    </source>
</evidence>
<proteinExistence type="predicted"/>
<evidence type="ECO:0000313" key="1">
    <source>
        <dbReference type="Proteomes" id="UP000038045"/>
    </source>
</evidence>